<dbReference type="PANTHER" id="PTHR43968:SF6">
    <property type="entry name" value="GLUTATHIONE S-TRANSFERASE OMEGA"/>
    <property type="match status" value="1"/>
</dbReference>
<dbReference type="InterPro" id="IPR050983">
    <property type="entry name" value="GST_Omega/HSP26"/>
</dbReference>
<dbReference type="CDD" id="cd03060">
    <property type="entry name" value="GST_N_Omega_like"/>
    <property type="match status" value="1"/>
</dbReference>
<feature type="domain" description="GST N-terminal" evidence="1">
    <location>
        <begin position="2"/>
        <end position="81"/>
    </location>
</feature>
<dbReference type="RefSeq" id="WP_240131548.1">
    <property type="nucleotide sequence ID" value="NZ_JACSDI010000010.1"/>
</dbReference>
<dbReference type="InterPro" id="IPR010987">
    <property type="entry name" value="Glutathione-S-Trfase_C-like"/>
</dbReference>
<reference evidence="3 4" key="1">
    <citation type="submission" date="2020-08" db="EMBL/GenBank/DDBJ databases">
        <title>Whole genome sequence of Shewanella sp strain PS-2.</title>
        <authorList>
            <person name="Das S.K."/>
        </authorList>
    </citation>
    <scope>NUCLEOTIDE SEQUENCE [LARGE SCALE GENOMIC DNA]</scope>
    <source>
        <strain evidence="3 4">PS-2</strain>
    </source>
</reference>
<dbReference type="InterPro" id="IPR036249">
    <property type="entry name" value="Thioredoxin-like_sf"/>
</dbReference>
<dbReference type="Pfam" id="PF13410">
    <property type="entry name" value="GST_C_2"/>
    <property type="match status" value="1"/>
</dbReference>
<organism evidence="3 4">
    <name type="scientific">Shewanella cutis</name>
    <dbReference type="NCBI Taxonomy" id="2766780"/>
    <lineage>
        <taxon>Bacteria</taxon>
        <taxon>Pseudomonadati</taxon>
        <taxon>Pseudomonadota</taxon>
        <taxon>Gammaproteobacteria</taxon>
        <taxon>Alteromonadales</taxon>
        <taxon>Shewanellaceae</taxon>
        <taxon>Shewanella</taxon>
    </lineage>
</organism>
<keyword evidence="4" id="KW-1185">Reference proteome</keyword>
<sequence>MPLPILYSFRRCPYAIRARLGLILGQCNVEIREITLKAKPAEMLAISAKGTVPVLQLPNGQVISESLEIMSWAISLGNSTSATMLLGQTSAEQRLISELIIQNDIEFKPWLDKYKYADRYPEHSQADYFANASLFLARLETCLHLHPYLISHQLTIADYAIMPFIRQFHAVDTKRDLNTDYPRLTAWLTELTSSEVFQHAMEKYVIWNAGNSPICLLGTSISK</sequence>
<evidence type="ECO:0000313" key="3">
    <source>
        <dbReference type="EMBL" id="MCG9965006.1"/>
    </source>
</evidence>
<dbReference type="PROSITE" id="PS50404">
    <property type="entry name" value="GST_NTER"/>
    <property type="match status" value="1"/>
</dbReference>
<dbReference type="SUPFAM" id="SSF47616">
    <property type="entry name" value="GST C-terminal domain-like"/>
    <property type="match status" value="1"/>
</dbReference>
<dbReference type="Proteomes" id="UP000829384">
    <property type="component" value="Unassembled WGS sequence"/>
</dbReference>
<dbReference type="CDD" id="cd03196">
    <property type="entry name" value="GST_C_5"/>
    <property type="match status" value="1"/>
</dbReference>
<comment type="caution">
    <text evidence="3">The sequence shown here is derived from an EMBL/GenBank/DDBJ whole genome shotgun (WGS) entry which is preliminary data.</text>
</comment>
<gene>
    <name evidence="3" type="ORF">H9J30_13945</name>
</gene>
<dbReference type="Gene3D" id="3.40.30.10">
    <property type="entry name" value="Glutaredoxin"/>
    <property type="match status" value="1"/>
</dbReference>
<evidence type="ECO:0000313" key="4">
    <source>
        <dbReference type="Proteomes" id="UP000829384"/>
    </source>
</evidence>
<evidence type="ECO:0000259" key="2">
    <source>
        <dbReference type="PROSITE" id="PS50405"/>
    </source>
</evidence>
<name>A0ABS9QXB8_9GAMM</name>
<evidence type="ECO:0000259" key="1">
    <source>
        <dbReference type="PROSITE" id="PS50404"/>
    </source>
</evidence>
<dbReference type="InterPro" id="IPR004045">
    <property type="entry name" value="Glutathione_S-Trfase_N"/>
</dbReference>
<feature type="domain" description="GST C-terminal" evidence="2">
    <location>
        <begin position="89"/>
        <end position="214"/>
    </location>
</feature>
<dbReference type="SUPFAM" id="SSF52833">
    <property type="entry name" value="Thioredoxin-like"/>
    <property type="match status" value="1"/>
</dbReference>
<protein>
    <submittedName>
        <fullName evidence="3">Glutathione S-transferase</fullName>
    </submittedName>
</protein>
<proteinExistence type="predicted"/>
<dbReference type="PANTHER" id="PTHR43968">
    <property type="match status" value="1"/>
</dbReference>
<dbReference type="Pfam" id="PF13417">
    <property type="entry name" value="GST_N_3"/>
    <property type="match status" value="1"/>
</dbReference>
<dbReference type="InterPro" id="IPR036282">
    <property type="entry name" value="Glutathione-S-Trfase_C_sf"/>
</dbReference>
<dbReference type="PROSITE" id="PS50405">
    <property type="entry name" value="GST_CTER"/>
    <property type="match status" value="1"/>
</dbReference>
<dbReference type="Gene3D" id="1.20.1050.10">
    <property type="match status" value="1"/>
</dbReference>
<dbReference type="EMBL" id="JACSDI010000010">
    <property type="protein sequence ID" value="MCG9965006.1"/>
    <property type="molecule type" value="Genomic_DNA"/>
</dbReference>
<accession>A0ABS9QXB8</accession>